<dbReference type="Gene3D" id="2.80.10.50">
    <property type="match status" value="2"/>
</dbReference>
<dbReference type="CDD" id="cd00257">
    <property type="entry name" value="beta-trefoil_FSCN-like"/>
    <property type="match status" value="1"/>
</dbReference>
<dbReference type="PANTHER" id="PTHR39244:SF5">
    <property type="entry name" value="NATTERIN-3-LIKE"/>
    <property type="match status" value="1"/>
</dbReference>
<dbReference type="SUPFAM" id="SSF50382">
    <property type="entry name" value="Agglutinin"/>
    <property type="match status" value="2"/>
</dbReference>
<dbReference type="SUPFAM" id="SSF56973">
    <property type="entry name" value="Aerolisin/ETX pore-forming domain"/>
    <property type="match status" value="1"/>
</dbReference>
<dbReference type="Pfam" id="PF07468">
    <property type="entry name" value="Agglutinin"/>
    <property type="match status" value="2"/>
</dbReference>
<dbReference type="SMART" id="SM00791">
    <property type="entry name" value="Agglutinin"/>
    <property type="match status" value="1"/>
</dbReference>
<dbReference type="CDD" id="cd20216">
    <property type="entry name" value="PFM_HFR-2-like"/>
    <property type="match status" value="1"/>
</dbReference>
<dbReference type="OrthoDB" id="4948898at2759"/>
<evidence type="ECO:0000259" key="1">
    <source>
        <dbReference type="SMART" id="SM00791"/>
    </source>
</evidence>
<dbReference type="Proteomes" id="UP000554482">
    <property type="component" value="Unassembled WGS sequence"/>
</dbReference>
<name>A0A7J6X197_THATH</name>
<dbReference type="InterPro" id="IPR008998">
    <property type="entry name" value="Agglutinin"/>
</dbReference>
<keyword evidence="3" id="KW-1185">Reference proteome</keyword>
<feature type="domain" description="Agglutinin" evidence="1">
    <location>
        <begin position="171"/>
        <end position="305"/>
    </location>
</feature>
<sequence>MAAALPLTALPVLTLPKFVALKSVINQKYLKLTSESEDTAGHLPAGCMIFDGDEVAIPDTKFELVKAKVEGLVHIRCCLNNKYWVRDGDSIFIVATAEKPDEDQSKSSCTLFKAEQIEDQSDIYGFRHIQYYQKFACHWLVDDSNMGRVHLTDYTPKRDHLYTLLNWENLVVLPKRVAFKGDNGNYLSAVTIDDHPYQQFANTTRDAGAEYEVTNLGDGSVSIKSLSMGKFWRRSPDDWIWADTTDELTNKDTIFWPVKVGDDVVALRNLGNNNYCKRFSDSDGMDCLNAGTNTIETYAELVVEELVVSRNIYNIKFNLSNARIYNESLVNLVTGGASNESYGTESKTYTLKMVYKDIKTNSWNHNISIKVGVATKFEVAAIPLIVEGKIDLSTEVAWAKQWGETHTTETDFETSYGVTVLPRTKTTVTLVATHGLYDIPFSYTQSDVLSNGNTVIEDMYDGVFKGANYYSFHFDEKVEEL</sequence>
<dbReference type="PANTHER" id="PTHR39244">
    <property type="entry name" value="NATTERIN-4"/>
    <property type="match status" value="1"/>
</dbReference>
<comment type="caution">
    <text evidence="2">The sequence shown here is derived from an EMBL/GenBank/DDBJ whole genome shotgun (WGS) entry which is preliminary data.</text>
</comment>
<dbReference type="Gene3D" id="2.170.15.10">
    <property type="entry name" value="Proaerolysin, chain A, domain 3"/>
    <property type="match status" value="1"/>
</dbReference>
<accession>A0A7J6X197</accession>
<gene>
    <name evidence="2" type="ORF">FRX31_008229</name>
</gene>
<dbReference type="InterPro" id="IPR053237">
    <property type="entry name" value="Natterin_C"/>
</dbReference>
<protein>
    <recommendedName>
        <fullName evidence="1">Agglutinin domain-containing protein</fullName>
    </recommendedName>
</protein>
<dbReference type="InterPro" id="IPR036242">
    <property type="entry name" value="Agglutinin_dom_sf"/>
</dbReference>
<evidence type="ECO:0000313" key="2">
    <source>
        <dbReference type="EMBL" id="KAF5202182.1"/>
    </source>
</evidence>
<evidence type="ECO:0000313" key="3">
    <source>
        <dbReference type="Proteomes" id="UP000554482"/>
    </source>
</evidence>
<dbReference type="EMBL" id="JABWDY010008465">
    <property type="protein sequence ID" value="KAF5202182.1"/>
    <property type="molecule type" value="Genomic_DNA"/>
</dbReference>
<dbReference type="AlphaFoldDB" id="A0A7J6X197"/>
<reference evidence="2 3" key="1">
    <citation type="submission" date="2020-06" db="EMBL/GenBank/DDBJ databases">
        <title>Transcriptomic and genomic resources for Thalictrum thalictroides and T. hernandezii: Facilitating candidate gene discovery in an emerging model plant lineage.</title>
        <authorList>
            <person name="Arias T."/>
            <person name="Riano-Pachon D.M."/>
            <person name="Di Stilio V.S."/>
        </authorList>
    </citation>
    <scope>NUCLEOTIDE SEQUENCE [LARGE SCALE GENOMIC DNA]</scope>
    <source>
        <strain evidence="3">cv. WT478/WT964</strain>
        <tissue evidence="2">Leaves</tissue>
    </source>
</reference>
<organism evidence="2 3">
    <name type="scientific">Thalictrum thalictroides</name>
    <name type="common">Rue-anemone</name>
    <name type="synonym">Anemone thalictroides</name>
    <dbReference type="NCBI Taxonomy" id="46969"/>
    <lineage>
        <taxon>Eukaryota</taxon>
        <taxon>Viridiplantae</taxon>
        <taxon>Streptophyta</taxon>
        <taxon>Embryophyta</taxon>
        <taxon>Tracheophyta</taxon>
        <taxon>Spermatophyta</taxon>
        <taxon>Magnoliopsida</taxon>
        <taxon>Ranunculales</taxon>
        <taxon>Ranunculaceae</taxon>
        <taxon>Thalictroideae</taxon>
        <taxon>Thalictrum</taxon>
    </lineage>
</organism>
<proteinExistence type="predicted"/>